<feature type="region of interest" description="Disordered" evidence="1">
    <location>
        <begin position="34"/>
        <end position="118"/>
    </location>
</feature>
<dbReference type="PANTHER" id="PTHR33836">
    <property type="entry name" value="LOW-TEMPERATURE-INDUCED 65 KDA PROTEIN-RELATED"/>
    <property type="match status" value="1"/>
</dbReference>
<feature type="compositionally biased region" description="Low complexity" evidence="1">
    <location>
        <begin position="187"/>
        <end position="222"/>
    </location>
</feature>
<feature type="compositionally biased region" description="Low complexity" evidence="1">
    <location>
        <begin position="318"/>
        <end position="331"/>
    </location>
</feature>
<feature type="compositionally biased region" description="Low complexity" evidence="1">
    <location>
        <begin position="361"/>
        <end position="379"/>
    </location>
</feature>
<dbReference type="EMBL" id="KQ483595">
    <property type="protein sequence ID" value="KYP45310.1"/>
    <property type="molecule type" value="Genomic_DNA"/>
</dbReference>
<evidence type="ECO:0000313" key="3">
    <source>
        <dbReference type="EMBL" id="KYP45310.1"/>
    </source>
</evidence>
<dbReference type="Pfam" id="PF23399">
    <property type="entry name" value="LTI65_PGEED"/>
    <property type="match status" value="1"/>
</dbReference>
<organism evidence="3 4">
    <name type="scientific">Cajanus cajan</name>
    <name type="common">Pigeon pea</name>
    <name type="synonym">Cajanus indicus</name>
    <dbReference type="NCBI Taxonomy" id="3821"/>
    <lineage>
        <taxon>Eukaryota</taxon>
        <taxon>Viridiplantae</taxon>
        <taxon>Streptophyta</taxon>
        <taxon>Embryophyta</taxon>
        <taxon>Tracheophyta</taxon>
        <taxon>Spermatophyta</taxon>
        <taxon>Magnoliopsida</taxon>
        <taxon>eudicotyledons</taxon>
        <taxon>Gunneridae</taxon>
        <taxon>Pentapetalae</taxon>
        <taxon>rosids</taxon>
        <taxon>fabids</taxon>
        <taxon>Fabales</taxon>
        <taxon>Fabaceae</taxon>
        <taxon>Papilionoideae</taxon>
        <taxon>50 kb inversion clade</taxon>
        <taxon>NPAAA clade</taxon>
        <taxon>indigoferoid/millettioid clade</taxon>
        <taxon>Phaseoleae</taxon>
        <taxon>Cajanus</taxon>
    </lineage>
</organism>
<feature type="compositionally biased region" description="Polar residues" evidence="1">
    <location>
        <begin position="332"/>
        <end position="357"/>
    </location>
</feature>
<dbReference type="Proteomes" id="UP000075243">
    <property type="component" value="Unassembled WGS sequence"/>
</dbReference>
<keyword evidence="4" id="KW-1185">Reference proteome</keyword>
<sequence>VQEARKQLHDQASLICVQSLPHIIHVKNKYKKERLVPSQKKSVLTKVKEKAKKLRHSLSKKKHEDGNVSSPSSATGLEADGAEDEAEYQGPPVYESEKTPVKGNARQHPSPRANPVTPERHFISTKHHRDHTASSSAAAAVTPKATNNASLSYAAPRTAPAKALSRGSSTSPRSFAPSPPVTPIAHVPVKVPSQVSSSSPRTFASSPSVTPTAPASVTTPPSGKNTSPSAQIWDKGVSVKEYLMTKLEPGEDEKALSQVISEAMSPRRTPGDAGVMEKVREAVTSLLRTEGSPKYTDTSNPNTPTSATTTPRMSSQFPASTTPNTSPRSPSQMPASTNASRAASQMPASSTNASHAASQMPASSTSATRASSQRPASSTNVYRTSSQIPVSTNAQPAVAQEENHGRILQAN</sequence>
<dbReference type="InterPro" id="IPR037491">
    <property type="entry name" value="LTI78/LTI65"/>
</dbReference>
<reference evidence="3" key="1">
    <citation type="journal article" date="2012" name="Nat. Biotechnol.">
        <title>Draft genome sequence of pigeonpea (Cajanus cajan), an orphan legume crop of resource-poor farmers.</title>
        <authorList>
            <person name="Varshney R.K."/>
            <person name="Chen W."/>
            <person name="Li Y."/>
            <person name="Bharti A.K."/>
            <person name="Saxena R.K."/>
            <person name="Schlueter J.A."/>
            <person name="Donoghue M.T."/>
            <person name="Azam S."/>
            <person name="Fan G."/>
            <person name="Whaley A.M."/>
            <person name="Farmer A.D."/>
            <person name="Sheridan J."/>
            <person name="Iwata A."/>
            <person name="Tuteja R."/>
            <person name="Penmetsa R.V."/>
            <person name="Wu W."/>
            <person name="Upadhyaya H.D."/>
            <person name="Yang S.P."/>
            <person name="Shah T."/>
            <person name="Saxena K.B."/>
            <person name="Michael T."/>
            <person name="McCombie W.R."/>
            <person name="Yang B."/>
            <person name="Zhang G."/>
            <person name="Yang H."/>
            <person name="Wang J."/>
            <person name="Spillane C."/>
            <person name="Cook D.R."/>
            <person name="May G.D."/>
            <person name="Xu X."/>
            <person name="Jackson S.A."/>
        </authorList>
    </citation>
    <scope>NUCLEOTIDE SEQUENCE [LARGE SCALE GENOMIC DNA]</scope>
</reference>
<feature type="compositionally biased region" description="Polar residues" evidence="1">
    <location>
        <begin position="380"/>
        <end position="395"/>
    </location>
</feature>
<dbReference type="InterPro" id="IPR057059">
    <property type="entry name" value="LTI65/LTI78_PGEED"/>
</dbReference>
<feature type="compositionally biased region" description="Basic residues" evidence="1">
    <location>
        <begin position="49"/>
        <end position="61"/>
    </location>
</feature>
<evidence type="ECO:0000259" key="2">
    <source>
        <dbReference type="Pfam" id="PF23399"/>
    </source>
</evidence>
<proteinExistence type="predicted"/>
<dbReference type="OMA" id="QIWDKGV"/>
<feature type="non-terminal residue" evidence="3">
    <location>
        <position position="1"/>
    </location>
</feature>
<evidence type="ECO:0000313" key="4">
    <source>
        <dbReference type="Proteomes" id="UP000075243"/>
    </source>
</evidence>
<gene>
    <name evidence="3" type="ORF">KK1_033185</name>
</gene>
<accession>A0A151RRX7</accession>
<dbReference type="PANTHER" id="PTHR33836:SF7">
    <property type="entry name" value="LOW-TEMPERATURE-INDUCED PROTEIN"/>
    <property type="match status" value="1"/>
</dbReference>
<dbReference type="Gramene" id="C.cajan_28222.t">
    <property type="protein sequence ID" value="C.cajan_28222.t"/>
    <property type="gene ID" value="C.cajan_28222"/>
</dbReference>
<dbReference type="AlphaFoldDB" id="A0A151RRX7"/>
<name>A0A151RRX7_CAJCA</name>
<protein>
    <recommendedName>
        <fullName evidence="2">LTI65/LTI78 PGEED repeat domain-containing protein</fullName>
    </recommendedName>
</protein>
<feature type="region of interest" description="Disordered" evidence="1">
    <location>
        <begin position="149"/>
        <end position="231"/>
    </location>
</feature>
<feature type="region of interest" description="Disordered" evidence="1">
    <location>
        <begin position="287"/>
        <end position="411"/>
    </location>
</feature>
<feature type="compositionally biased region" description="Low complexity" evidence="1">
    <location>
        <begin position="296"/>
        <end position="311"/>
    </location>
</feature>
<dbReference type="GO" id="GO:0009737">
    <property type="term" value="P:response to abscisic acid"/>
    <property type="evidence" value="ECO:0007669"/>
    <property type="project" value="InterPro"/>
</dbReference>
<feature type="domain" description="LTI65/LTI78 PGEED repeat" evidence="2">
    <location>
        <begin position="234"/>
        <end position="264"/>
    </location>
</feature>
<evidence type="ECO:0000256" key="1">
    <source>
        <dbReference type="SAM" id="MobiDB-lite"/>
    </source>
</evidence>